<dbReference type="SUPFAM" id="SSF46785">
    <property type="entry name" value="Winged helix' DNA-binding domain"/>
    <property type="match status" value="1"/>
</dbReference>
<dbReference type="AlphaFoldDB" id="A0A2W1N0T2"/>
<dbReference type="GO" id="GO:0003700">
    <property type="term" value="F:DNA-binding transcription factor activity"/>
    <property type="evidence" value="ECO:0007669"/>
    <property type="project" value="InterPro"/>
</dbReference>
<evidence type="ECO:0000313" key="6">
    <source>
        <dbReference type="Proteomes" id="UP000249248"/>
    </source>
</evidence>
<dbReference type="RefSeq" id="WP_111062352.1">
    <property type="nucleotide sequence ID" value="NZ_JBHUCU010000002.1"/>
</dbReference>
<keyword evidence="1" id="KW-0805">Transcription regulation</keyword>
<name>A0A2W1N0T2_9FLAO</name>
<evidence type="ECO:0000259" key="4">
    <source>
        <dbReference type="PROSITE" id="PS50995"/>
    </source>
</evidence>
<feature type="domain" description="HTH marR-type" evidence="4">
    <location>
        <begin position="1"/>
        <end position="135"/>
    </location>
</feature>
<dbReference type="Gene3D" id="1.10.10.10">
    <property type="entry name" value="Winged helix-like DNA-binding domain superfamily/Winged helix DNA-binding domain"/>
    <property type="match status" value="1"/>
</dbReference>
<dbReference type="PRINTS" id="PR00598">
    <property type="entry name" value="HTHMARR"/>
</dbReference>
<dbReference type="PANTHER" id="PTHR42756">
    <property type="entry name" value="TRANSCRIPTIONAL REGULATOR, MARR"/>
    <property type="match status" value="1"/>
</dbReference>
<protein>
    <submittedName>
        <fullName evidence="5">MarR family transcriptional regulator</fullName>
    </submittedName>
</protein>
<dbReference type="InterPro" id="IPR000835">
    <property type="entry name" value="HTH_MarR-typ"/>
</dbReference>
<evidence type="ECO:0000256" key="1">
    <source>
        <dbReference type="ARBA" id="ARBA00023015"/>
    </source>
</evidence>
<sequence length="143" mass="16817">MNKEELFEFHIRNNWFKISRYYNQLASKFNMSFSWGFILLNIEKKGTPSTSLGPKMGMESTSLSRTLKKMEEDGIIIRKNDDNDKRKSLVFLTSKGLSMRTEAREVVLDFNQKLYSKIPPEEVRTFFDTMMKVDNVITQLLEN</sequence>
<keyword evidence="3" id="KW-0804">Transcription</keyword>
<dbReference type="InterPro" id="IPR036390">
    <property type="entry name" value="WH_DNA-bd_sf"/>
</dbReference>
<dbReference type="Pfam" id="PF01047">
    <property type="entry name" value="MarR"/>
    <property type="match status" value="1"/>
</dbReference>
<organism evidence="5 6">
    <name type="scientific">Putridiphycobacter roseus</name>
    <dbReference type="NCBI Taxonomy" id="2219161"/>
    <lineage>
        <taxon>Bacteria</taxon>
        <taxon>Pseudomonadati</taxon>
        <taxon>Bacteroidota</taxon>
        <taxon>Flavobacteriia</taxon>
        <taxon>Flavobacteriales</taxon>
        <taxon>Crocinitomicaceae</taxon>
        <taxon>Putridiphycobacter</taxon>
    </lineage>
</organism>
<accession>A0A2W1N0T2</accession>
<dbReference type="Proteomes" id="UP000249248">
    <property type="component" value="Unassembled WGS sequence"/>
</dbReference>
<dbReference type="InterPro" id="IPR036388">
    <property type="entry name" value="WH-like_DNA-bd_sf"/>
</dbReference>
<reference evidence="5 6" key="1">
    <citation type="submission" date="2018-06" db="EMBL/GenBank/DDBJ databases">
        <title>The draft genome sequence of Crocinitomix sp. SM1701.</title>
        <authorList>
            <person name="Zhang X."/>
        </authorList>
    </citation>
    <scope>NUCLEOTIDE SEQUENCE [LARGE SCALE GENOMIC DNA]</scope>
    <source>
        <strain evidence="5 6">SM1701</strain>
    </source>
</reference>
<keyword evidence="2" id="KW-0238">DNA-binding</keyword>
<dbReference type="GO" id="GO:0003677">
    <property type="term" value="F:DNA binding"/>
    <property type="evidence" value="ECO:0007669"/>
    <property type="project" value="UniProtKB-KW"/>
</dbReference>
<proteinExistence type="predicted"/>
<gene>
    <name evidence="5" type="ORF">DNU06_06180</name>
</gene>
<comment type="caution">
    <text evidence="5">The sequence shown here is derived from an EMBL/GenBank/DDBJ whole genome shotgun (WGS) entry which is preliminary data.</text>
</comment>
<dbReference type="PANTHER" id="PTHR42756:SF1">
    <property type="entry name" value="TRANSCRIPTIONAL REPRESSOR OF EMRAB OPERON"/>
    <property type="match status" value="1"/>
</dbReference>
<dbReference type="OrthoDB" id="1467380at2"/>
<evidence type="ECO:0000256" key="3">
    <source>
        <dbReference type="ARBA" id="ARBA00023163"/>
    </source>
</evidence>
<dbReference type="EMBL" id="QKSB01000002">
    <property type="protein sequence ID" value="PZE18199.1"/>
    <property type="molecule type" value="Genomic_DNA"/>
</dbReference>
<evidence type="ECO:0000256" key="2">
    <source>
        <dbReference type="ARBA" id="ARBA00023125"/>
    </source>
</evidence>
<dbReference type="SMART" id="SM00347">
    <property type="entry name" value="HTH_MARR"/>
    <property type="match status" value="1"/>
</dbReference>
<dbReference type="PROSITE" id="PS50995">
    <property type="entry name" value="HTH_MARR_2"/>
    <property type="match status" value="1"/>
</dbReference>
<keyword evidence="6" id="KW-1185">Reference proteome</keyword>
<evidence type="ECO:0000313" key="5">
    <source>
        <dbReference type="EMBL" id="PZE18199.1"/>
    </source>
</evidence>